<gene>
    <name evidence="11" type="primary">mnmG</name>
    <name evidence="11" type="synonym">gidA</name>
    <name evidence="13" type="ORF">DBW98_04210</name>
</gene>
<evidence type="ECO:0000256" key="5">
    <source>
        <dbReference type="ARBA" id="ARBA00022630"/>
    </source>
</evidence>
<dbReference type="InterPro" id="IPR047001">
    <property type="entry name" value="MnmG_C_subdom"/>
</dbReference>
<accession>A0A368BJF3</accession>
<dbReference type="Pfam" id="PF13932">
    <property type="entry name" value="SAM_GIDA_C"/>
    <property type="match status" value="1"/>
</dbReference>
<comment type="similarity">
    <text evidence="3 11">Belongs to the MnmG family.</text>
</comment>
<keyword evidence="6 11" id="KW-0819">tRNA processing</keyword>
<evidence type="ECO:0000256" key="7">
    <source>
        <dbReference type="ARBA" id="ARBA00022827"/>
    </source>
</evidence>
<dbReference type="GO" id="GO:0002098">
    <property type="term" value="P:tRNA wobble uridine modification"/>
    <property type="evidence" value="ECO:0007669"/>
    <property type="project" value="InterPro"/>
</dbReference>
<dbReference type="InterPro" id="IPR026904">
    <property type="entry name" value="MnmG_C"/>
</dbReference>
<dbReference type="PROSITE" id="PS01281">
    <property type="entry name" value="GIDA_2"/>
    <property type="match status" value="1"/>
</dbReference>
<comment type="cofactor">
    <cofactor evidence="1 11">
        <name>FAD</name>
        <dbReference type="ChEBI" id="CHEBI:57692"/>
    </cofactor>
</comment>
<comment type="subunit">
    <text evidence="9 11">Homodimer. Heterotetramer of two MnmE and two MnmG subunits.</text>
</comment>
<dbReference type="InterPro" id="IPR040131">
    <property type="entry name" value="MnmG_N"/>
</dbReference>
<dbReference type="SMART" id="SM01228">
    <property type="entry name" value="GIDA_assoc_3"/>
    <property type="match status" value="1"/>
</dbReference>
<evidence type="ECO:0000256" key="9">
    <source>
        <dbReference type="ARBA" id="ARBA00025948"/>
    </source>
</evidence>
<dbReference type="GO" id="GO:0030488">
    <property type="term" value="P:tRNA methylation"/>
    <property type="evidence" value="ECO:0007669"/>
    <property type="project" value="TreeGrafter"/>
</dbReference>
<feature type="binding site" evidence="11">
    <location>
        <begin position="10"/>
        <end position="15"/>
    </location>
    <ligand>
        <name>FAD</name>
        <dbReference type="ChEBI" id="CHEBI:57692"/>
    </ligand>
</feature>
<evidence type="ECO:0000256" key="4">
    <source>
        <dbReference type="ARBA" id="ARBA00020461"/>
    </source>
</evidence>
<dbReference type="FunFam" id="3.50.50.60:FF:000002">
    <property type="entry name" value="tRNA uridine 5-carboxymethylaminomethyl modification enzyme MnmG"/>
    <property type="match status" value="1"/>
</dbReference>
<dbReference type="GO" id="GO:0050660">
    <property type="term" value="F:flavin adenine dinucleotide binding"/>
    <property type="evidence" value="ECO:0007669"/>
    <property type="project" value="UniProtKB-UniRule"/>
</dbReference>
<dbReference type="PROSITE" id="PS01280">
    <property type="entry name" value="GIDA_1"/>
    <property type="match status" value="1"/>
</dbReference>
<protein>
    <recommendedName>
        <fullName evidence="4 11">tRNA uridine 5-carboxymethylaminomethyl modification enzyme MnmG</fullName>
    </recommendedName>
    <alternativeName>
        <fullName evidence="10 11">Glucose-inhibited division protein A</fullName>
    </alternativeName>
</protein>
<comment type="function">
    <text evidence="2 11">NAD-binding protein involved in the addition of a carboxymethylaminomethyl (cmnm) group at the wobble position (U34) of certain tRNAs, forming tRNA-cmnm(5)s(2)U34.</text>
</comment>
<feature type="binding site" evidence="11">
    <location>
        <position position="366"/>
    </location>
    <ligand>
        <name>FAD</name>
        <dbReference type="ChEBI" id="CHEBI:57692"/>
    </ligand>
</feature>
<dbReference type="Pfam" id="PF01134">
    <property type="entry name" value="GIDA"/>
    <property type="match status" value="1"/>
</dbReference>
<reference evidence="13 14" key="1">
    <citation type="journal article" date="2018" name="Microbiome">
        <title>Fine metagenomic profile of the Mediterranean stratified and mixed water columns revealed by assembly and recruitment.</title>
        <authorList>
            <person name="Haro-Moreno J.M."/>
            <person name="Lopez-Perez M."/>
            <person name="De La Torre J.R."/>
            <person name="Picazo A."/>
            <person name="Camacho A."/>
            <person name="Rodriguez-Valera F."/>
        </authorList>
    </citation>
    <scope>NUCLEOTIDE SEQUENCE [LARGE SCALE GENOMIC DNA]</scope>
    <source>
        <strain evidence="13">MED-G84</strain>
    </source>
</reference>
<dbReference type="InterPro" id="IPR004416">
    <property type="entry name" value="MnmG"/>
</dbReference>
<comment type="caution">
    <text evidence="13">The sequence shown here is derived from an EMBL/GenBank/DDBJ whole genome shotgun (WGS) entry which is preliminary data.</text>
</comment>
<evidence type="ECO:0000256" key="3">
    <source>
        <dbReference type="ARBA" id="ARBA00007653"/>
    </source>
</evidence>
<evidence type="ECO:0000313" key="13">
    <source>
        <dbReference type="EMBL" id="RCL37215.1"/>
    </source>
</evidence>
<keyword evidence="8 11" id="KW-0520">NAD</keyword>
<dbReference type="Gene3D" id="3.50.50.60">
    <property type="entry name" value="FAD/NAD(P)-binding domain"/>
    <property type="match status" value="2"/>
</dbReference>
<dbReference type="InterPro" id="IPR044920">
    <property type="entry name" value="MnmG_C_subdom_sf"/>
</dbReference>
<name>A0A368BJF3_9GAMM</name>
<evidence type="ECO:0000256" key="8">
    <source>
        <dbReference type="ARBA" id="ARBA00023027"/>
    </source>
</evidence>
<dbReference type="FunFam" id="1.10.150.570:FF:000001">
    <property type="entry name" value="tRNA uridine 5-carboxymethylaminomethyl modification enzyme MnmG"/>
    <property type="match status" value="1"/>
</dbReference>
<evidence type="ECO:0000256" key="11">
    <source>
        <dbReference type="HAMAP-Rule" id="MF_00129"/>
    </source>
</evidence>
<dbReference type="GO" id="GO:0005829">
    <property type="term" value="C:cytosol"/>
    <property type="evidence" value="ECO:0007669"/>
    <property type="project" value="TreeGrafter"/>
</dbReference>
<feature type="binding site" evidence="11">
    <location>
        <begin position="269"/>
        <end position="283"/>
    </location>
    <ligand>
        <name>NAD(+)</name>
        <dbReference type="ChEBI" id="CHEBI:57540"/>
    </ligand>
</feature>
<dbReference type="InterPro" id="IPR036188">
    <property type="entry name" value="FAD/NAD-bd_sf"/>
</dbReference>
<dbReference type="SUPFAM" id="SSF51905">
    <property type="entry name" value="FAD/NAD(P)-binding domain"/>
    <property type="match status" value="1"/>
</dbReference>
<dbReference type="Proteomes" id="UP000253032">
    <property type="component" value="Unassembled WGS sequence"/>
</dbReference>
<evidence type="ECO:0000259" key="12">
    <source>
        <dbReference type="SMART" id="SM01228"/>
    </source>
</evidence>
<dbReference type="NCBIfam" id="TIGR00136">
    <property type="entry name" value="mnmG_gidA"/>
    <property type="match status" value="1"/>
</dbReference>
<sequence length="608" mass="67655">MYMFDVIVIGGGHAGVEAAHAVFRQGLNCCLVTFKTRTIGQMSCNPAIGGLGKSHLVREVDALGGIMAKATDRSGIQSRTLNTRKGFAVQALRVQCDRDKYKNAIQELLFETNITIKEGEVVDIILEDNNIKGVELRSGETIFSTKTILTTGTFLNGVMFKGNEKISGGRVGDSTSIPLSEKLYDLKLPMGRLKTGTPARIKLSSIDISVMEEQPGDQDPPSMSVLQPPTTRLPQISCYITRTNKQTHKIIEDNTHLSAMYSGKISGIGPRYCPSIEDKINKFSEKESHQIFIEPEGLDKDLVYPNGISTSLPSLAQKEFVESIKGLKNCEIEEYGYAVEYDFIDPRSLQPTLETKFIKNLYLAGQINGTTGYEEAAAQGLVAGINAAQDILDKPRVIFDRSEAYIGVLIDDLTLHGVTEPYRMFTSRAEFRLMLSQDTACQRLTKKAHSLGLITEELFNAYQENENQYQEFLKQIKKIKTKQNDKPTTGAELLKRTDIAPTEVKELLKISNDFNKFFERAANEIKYSGYIAKQRREVESSKRNERVLIPVDLNFPNIKGLSNEVVERLEKHKPSTLGQASRLEGVTPAAINLIAITIKKSELLVKAK</sequence>
<evidence type="ECO:0000256" key="6">
    <source>
        <dbReference type="ARBA" id="ARBA00022694"/>
    </source>
</evidence>
<keyword evidence="7 11" id="KW-0274">FAD</keyword>
<evidence type="ECO:0000256" key="10">
    <source>
        <dbReference type="ARBA" id="ARBA00031800"/>
    </source>
</evidence>
<dbReference type="AlphaFoldDB" id="A0A368BJF3"/>
<dbReference type="InterPro" id="IPR049312">
    <property type="entry name" value="GIDA_C_N"/>
</dbReference>
<comment type="subcellular location">
    <subcellularLocation>
        <location evidence="11">Cytoplasm</location>
    </subcellularLocation>
</comment>
<dbReference type="HAMAP" id="MF_00129">
    <property type="entry name" value="MnmG_GidA"/>
    <property type="match status" value="1"/>
</dbReference>
<keyword evidence="5 11" id="KW-0285">Flavoprotein</keyword>
<dbReference type="EMBL" id="QOPC01000028">
    <property type="protein sequence ID" value="RCL37215.1"/>
    <property type="molecule type" value="Genomic_DNA"/>
</dbReference>
<feature type="binding site" evidence="11">
    <location>
        <position position="121"/>
    </location>
    <ligand>
        <name>FAD</name>
        <dbReference type="ChEBI" id="CHEBI:57692"/>
    </ligand>
</feature>
<evidence type="ECO:0000256" key="1">
    <source>
        <dbReference type="ARBA" id="ARBA00001974"/>
    </source>
</evidence>
<evidence type="ECO:0000313" key="14">
    <source>
        <dbReference type="Proteomes" id="UP000253032"/>
    </source>
</evidence>
<evidence type="ECO:0000256" key="2">
    <source>
        <dbReference type="ARBA" id="ARBA00003717"/>
    </source>
</evidence>
<feature type="binding site" evidence="11">
    <location>
        <position position="176"/>
    </location>
    <ligand>
        <name>FAD</name>
        <dbReference type="ChEBI" id="CHEBI:57692"/>
    </ligand>
</feature>
<proteinExistence type="inferred from homology"/>
<feature type="domain" description="tRNA uridine 5-carboxymethylaminomethyl modification enzyme C-terminal subdomain" evidence="12">
    <location>
        <begin position="525"/>
        <end position="596"/>
    </location>
</feature>
<organism evidence="13 14">
    <name type="scientific">SAR86 cluster bacterium</name>
    <dbReference type="NCBI Taxonomy" id="2030880"/>
    <lineage>
        <taxon>Bacteria</taxon>
        <taxon>Pseudomonadati</taxon>
        <taxon>Pseudomonadota</taxon>
        <taxon>Gammaproteobacteria</taxon>
        <taxon>SAR86 cluster</taxon>
    </lineage>
</organism>
<keyword evidence="11" id="KW-0963">Cytoplasm</keyword>
<dbReference type="InterPro" id="IPR002218">
    <property type="entry name" value="MnmG-rel"/>
</dbReference>
<dbReference type="Pfam" id="PF21680">
    <property type="entry name" value="GIDA_C_1st"/>
    <property type="match status" value="1"/>
</dbReference>
<dbReference type="PANTHER" id="PTHR11806:SF0">
    <property type="entry name" value="PROTEIN MTO1 HOMOLOG, MITOCHONDRIAL"/>
    <property type="match status" value="1"/>
</dbReference>
<dbReference type="Gene3D" id="1.10.150.570">
    <property type="entry name" value="GidA associated domain, C-terminal subdomain"/>
    <property type="match status" value="1"/>
</dbReference>
<dbReference type="PANTHER" id="PTHR11806">
    <property type="entry name" value="GLUCOSE INHIBITED DIVISION PROTEIN A"/>
    <property type="match status" value="1"/>
</dbReference>
<dbReference type="InterPro" id="IPR020595">
    <property type="entry name" value="MnmG-rel_CS"/>
</dbReference>